<keyword evidence="2" id="KW-1185">Reference proteome</keyword>
<protein>
    <submittedName>
        <fullName evidence="1">DUF4837 family protein</fullName>
    </submittedName>
</protein>
<proteinExistence type="predicted"/>
<sequence>MKYFFCLILFFGLLFGCSKKEQTPTASLKPSFGNRNEVVLVIDDSLWVGSLGDSIRAHLAQTTAESTTTEPIFDLVQLDPSIFTTRAKTARNIVLFSIHTQHEFLLQKSVHATPQNFFFLRAKTKSDLLAMFKKRADSVISVFKASELNEETHEVVRTSTKELRELKEFFGCTLKIPDDYHLQVKSEFPFLWYQKDLSSGSVNLVLYEFPIAEIENNKGSVEEHLLQARNFIGKKFIKTAKDTAYITTNTKEYQFVSKENMLQMPAYRIVGSWETVNDYLKGPFISYAIRDEYYQRYLFVEGYVNNPLKNKRDQILEVEAIIKTINFNENGN</sequence>
<reference evidence="1 2" key="1">
    <citation type="submission" date="2022-08" db="EMBL/GenBank/DDBJ databases">
        <title>Myroides zhujiangensis sp. nov., a novel bacterium isolated from sediment in the Pearl River Estuary.</title>
        <authorList>
            <person name="Cui L."/>
        </authorList>
    </citation>
    <scope>NUCLEOTIDE SEQUENCE [LARGE SCALE GENOMIC DNA]</scope>
    <source>
        <strain evidence="1 2">SCSIO 72103</strain>
    </source>
</reference>
<organism evidence="1 2">
    <name type="scientific">Paenimyroides aestuarii</name>
    <dbReference type="NCBI Taxonomy" id="2968490"/>
    <lineage>
        <taxon>Bacteria</taxon>
        <taxon>Pseudomonadati</taxon>
        <taxon>Bacteroidota</taxon>
        <taxon>Flavobacteriia</taxon>
        <taxon>Flavobacteriales</taxon>
        <taxon>Flavobacteriaceae</taxon>
        <taxon>Paenimyroides</taxon>
    </lineage>
</organism>
<dbReference type="RefSeq" id="WP_257500257.1">
    <property type="nucleotide sequence ID" value="NZ_CP102382.1"/>
</dbReference>
<name>A0ABY5NUS8_9FLAO</name>
<dbReference type="InterPro" id="IPR032286">
    <property type="entry name" value="DUF4837"/>
</dbReference>
<gene>
    <name evidence="1" type="ORF">NPX36_04695</name>
</gene>
<evidence type="ECO:0000313" key="1">
    <source>
        <dbReference type="EMBL" id="UUV22340.1"/>
    </source>
</evidence>
<dbReference type="Pfam" id="PF16125">
    <property type="entry name" value="DUF4837"/>
    <property type="match status" value="1"/>
</dbReference>
<accession>A0ABY5NUS8</accession>
<dbReference type="EMBL" id="CP102382">
    <property type="protein sequence ID" value="UUV22340.1"/>
    <property type="molecule type" value="Genomic_DNA"/>
</dbReference>
<dbReference type="Proteomes" id="UP001317001">
    <property type="component" value="Chromosome"/>
</dbReference>
<dbReference type="PROSITE" id="PS51257">
    <property type="entry name" value="PROKAR_LIPOPROTEIN"/>
    <property type="match status" value="1"/>
</dbReference>
<evidence type="ECO:0000313" key="2">
    <source>
        <dbReference type="Proteomes" id="UP001317001"/>
    </source>
</evidence>